<protein>
    <recommendedName>
        <fullName evidence="1">Pre-C2HC domain-containing protein</fullName>
    </recommendedName>
</protein>
<keyword evidence="3" id="KW-1185">Reference proteome</keyword>
<dbReference type="EMBL" id="BGPR01000822">
    <property type="protein sequence ID" value="GBM36842.1"/>
    <property type="molecule type" value="Genomic_DNA"/>
</dbReference>
<name>A0A4Y2F5H9_ARAVE</name>
<organism evidence="2 3">
    <name type="scientific">Araneus ventricosus</name>
    <name type="common">Orbweaver spider</name>
    <name type="synonym">Epeira ventricosa</name>
    <dbReference type="NCBI Taxonomy" id="182803"/>
    <lineage>
        <taxon>Eukaryota</taxon>
        <taxon>Metazoa</taxon>
        <taxon>Ecdysozoa</taxon>
        <taxon>Arthropoda</taxon>
        <taxon>Chelicerata</taxon>
        <taxon>Arachnida</taxon>
        <taxon>Araneae</taxon>
        <taxon>Araneomorphae</taxon>
        <taxon>Entelegynae</taxon>
        <taxon>Araneoidea</taxon>
        <taxon>Araneidae</taxon>
        <taxon>Araneus</taxon>
    </lineage>
</organism>
<comment type="caution">
    <text evidence="2">The sequence shown here is derived from an EMBL/GenBank/DDBJ whole genome shotgun (WGS) entry which is preliminary data.</text>
</comment>
<dbReference type="Pfam" id="PF07530">
    <property type="entry name" value="PRE_C2HC"/>
    <property type="match status" value="1"/>
</dbReference>
<dbReference type="Proteomes" id="UP000499080">
    <property type="component" value="Unassembled WGS sequence"/>
</dbReference>
<evidence type="ECO:0000313" key="3">
    <source>
        <dbReference type="Proteomes" id="UP000499080"/>
    </source>
</evidence>
<dbReference type="AlphaFoldDB" id="A0A4Y2F5H9"/>
<gene>
    <name evidence="2" type="ORF">AVEN_82832_1</name>
</gene>
<reference evidence="2 3" key="1">
    <citation type="journal article" date="2019" name="Sci. Rep.">
        <title>Orb-weaving spider Araneus ventricosus genome elucidates the spidroin gene catalogue.</title>
        <authorList>
            <person name="Kono N."/>
            <person name="Nakamura H."/>
            <person name="Ohtoshi R."/>
            <person name="Moran D.A.P."/>
            <person name="Shinohara A."/>
            <person name="Yoshida Y."/>
            <person name="Fujiwara M."/>
            <person name="Mori M."/>
            <person name="Tomita M."/>
            <person name="Arakawa K."/>
        </authorList>
    </citation>
    <scope>NUCLEOTIDE SEQUENCE [LARGE SCALE GENOMIC DNA]</scope>
</reference>
<sequence>MLDEAFEIVFPFTELTAESPLIPLKMKKKIIEFLNKNEKEHAVSEAPQTRPHKIVIKACDHSKEEISKELERNNFKIIRINQLRNFRLKTFYPIFLVEIAKTSNVNEIVKLEYISYLKVTVQQRFPTCGTRTQSW</sequence>
<evidence type="ECO:0000313" key="2">
    <source>
        <dbReference type="EMBL" id="GBM36842.1"/>
    </source>
</evidence>
<proteinExistence type="predicted"/>
<dbReference type="OrthoDB" id="6379801at2759"/>
<evidence type="ECO:0000259" key="1">
    <source>
        <dbReference type="Pfam" id="PF07530"/>
    </source>
</evidence>
<dbReference type="InterPro" id="IPR006579">
    <property type="entry name" value="Pre_C2HC_dom"/>
</dbReference>
<accession>A0A4Y2F5H9</accession>
<feature type="domain" description="Pre-C2HC" evidence="1">
    <location>
        <begin position="64"/>
        <end position="121"/>
    </location>
</feature>